<keyword evidence="1" id="KW-0813">Transport</keyword>
<dbReference type="Pfam" id="PF03459">
    <property type="entry name" value="TOBE"/>
    <property type="match status" value="1"/>
</dbReference>
<evidence type="ECO:0000256" key="1">
    <source>
        <dbReference type="ARBA" id="ARBA00022448"/>
    </source>
</evidence>
<dbReference type="InterPro" id="IPR008995">
    <property type="entry name" value="Mo/tungstate-bd_C_term_dom"/>
</dbReference>
<dbReference type="Gene3D" id="3.40.50.300">
    <property type="entry name" value="P-loop containing nucleotide triphosphate hydrolases"/>
    <property type="match status" value="1"/>
</dbReference>
<dbReference type="Pfam" id="PF00005">
    <property type="entry name" value="ABC_tran"/>
    <property type="match status" value="1"/>
</dbReference>
<dbReference type="Proteomes" id="UP000697710">
    <property type="component" value="Unassembled WGS sequence"/>
</dbReference>
<keyword evidence="3" id="KW-0547">Nucleotide-binding</keyword>
<dbReference type="PROSITE" id="PS50893">
    <property type="entry name" value="ABC_TRANSPORTER_2"/>
    <property type="match status" value="1"/>
</dbReference>
<reference evidence="8" key="1">
    <citation type="submission" date="2020-04" db="EMBL/GenBank/DDBJ databases">
        <authorList>
            <person name="Zhang T."/>
        </authorList>
    </citation>
    <scope>NUCLEOTIDE SEQUENCE</scope>
    <source>
        <strain evidence="8">HKST-UBA01</strain>
    </source>
</reference>
<gene>
    <name evidence="8" type="ORF">KC729_02720</name>
</gene>
<dbReference type="PROSITE" id="PS00211">
    <property type="entry name" value="ABC_TRANSPORTER_1"/>
    <property type="match status" value="1"/>
</dbReference>
<dbReference type="InterPro" id="IPR003439">
    <property type="entry name" value="ABC_transporter-like_ATP-bd"/>
</dbReference>
<proteinExistence type="predicted"/>
<evidence type="ECO:0000313" key="8">
    <source>
        <dbReference type="EMBL" id="MCA9726566.1"/>
    </source>
</evidence>
<dbReference type="PROSITE" id="PS51866">
    <property type="entry name" value="MOP"/>
    <property type="match status" value="1"/>
</dbReference>
<dbReference type="SMART" id="SM00382">
    <property type="entry name" value="AAA"/>
    <property type="match status" value="1"/>
</dbReference>
<dbReference type="PANTHER" id="PTHR42781">
    <property type="entry name" value="SPERMIDINE/PUTRESCINE IMPORT ATP-BINDING PROTEIN POTA"/>
    <property type="match status" value="1"/>
</dbReference>
<feature type="domain" description="Mop" evidence="7">
    <location>
        <begin position="288"/>
        <end position="355"/>
    </location>
</feature>
<dbReference type="InterPro" id="IPR005116">
    <property type="entry name" value="Transp-assoc_OB_typ1"/>
</dbReference>
<dbReference type="EMBL" id="JAGQHR010000043">
    <property type="protein sequence ID" value="MCA9726566.1"/>
    <property type="molecule type" value="Genomic_DNA"/>
</dbReference>
<dbReference type="InterPro" id="IPR003593">
    <property type="entry name" value="AAA+_ATPase"/>
</dbReference>
<sequence length="355" mass="38327">MLDAELTHRFREFDLEVRIGAEDASTAVIVGASGSGKTTFLRALAGTLVPDTGTIRVDDETWLDTARNVRVPPHRRAIGYVPQDYGLFPHLDVFANVAFGLRAGGDRRDLRRRVEMALERVSAGAWAQRKPHELSGGQQQRVALARALVLEPKVLLLDEPLSALDVQTRRTVRVELARLLVTLPCITVLVTHSPLEAMLFGGKIVVMEHGRVTQSGAREDLLQHPKSRYVAEFLGVNLLHGEIVERADGIAHVRCGGEIVSVPDPGSVGEVFLTLAPREITLHLERPQGSAQNVFRGSVLEVAPEAASSGLVRVALGTDVQLVAEVTSVSAAALGLTVGQQVFAAFKASAVEAYR</sequence>
<keyword evidence="2 5" id="KW-0500">Molybdenum</keyword>
<dbReference type="InterPro" id="IPR027417">
    <property type="entry name" value="P-loop_NTPase"/>
</dbReference>
<accession>A0A956RMK7</accession>
<comment type="caution">
    <text evidence="8">The sequence shown here is derived from an EMBL/GenBank/DDBJ whole genome shotgun (WGS) entry which is preliminary data.</text>
</comment>
<dbReference type="Gene3D" id="2.40.50.100">
    <property type="match status" value="1"/>
</dbReference>
<feature type="domain" description="ABC transporter" evidence="6">
    <location>
        <begin position="1"/>
        <end position="234"/>
    </location>
</feature>
<name>A0A956RMK7_UNCEI</name>
<dbReference type="InterPro" id="IPR017871">
    <property type="entry name" value="ABC_transporter-like_CS"/>
</dbReference>
<protein>
    <submittedName>
        <fullName evidence="8">ABC transporter ATP-binding protein</fullName>
    </submittedName>
</protein>
<dbReference type="InterPro" id="IPR004606">
    <property type="entry name" value="Mop_domain"/>
</dbReference>
<evidence type="ECO:0000313" key="9">
    <source>
        <dbReference type="Proteomes" id="UP000697710"/>
    </source>
</evidence>
<dbReference type="InterPro" id="IPR050093">
    <property type="entry name" value="ABC_SmlMolc_Importer"/>
</dbReference>
<reference evidence="8" key="2">
    <citation type="journal article" date="2021" name="Microbiome">
        <title>Successional dynamics and alternative stable states in a saline activated sludge microbial community over 9 years.</title>
        <authorList>
            <person name="Wang Y."/>
            <person name="Ye J."/>
            <person name="Ju F."/>
            <person name="Liu L."/>
            <person name="Boyd J.A."/>
            <person name="Deng Y."/>
            <person name="Parks D.H."/>
            <person name="Jiang X."/>
            <person name="Yin X."/>
            <person name="Woodcroft B.J."/>
            <person name="Tyson G.W."/>
            <person name="Hugenholtz P."/>
            <person name="Polz M.F."/>
            <person name="Zhang T."/>
        </authorList>
    </citation>
    <scope>NUCLEOTIDE SEQUENCE</scope>
    <source>
        <strain evidence="8">HKST-UBA01</strain>
    </source>
</reference>
<keyword evidence="4 8" id="KW-0067">ATP-binding</keyword>
<evidence type="ECO:0000256" key="2">
    <source>
        <dbReference type="ARBA" id="ARBA00022505"/>
    </source>
</evidence>
<evidence type="ECO:0000256" key="4">
    <source>
        <dbReference type="ARBA" id="ARBA00022840"/>
    </source>
</evidence>
<evidence type="ECO:0000256" key="3">
    <source>
        <dbReference type="ARBA" id="ARBA00022741"/>
    </source>
</evidence>
<dbReference type="PANTHER" id="PTHR42781:SF4">
    <property type="entry name" value="SPERMIDINE_PUTRESCINE IMPORT ATP-BINDING PROTEIN POTA"/>
    <property type="match status" value="1"/>
</dbReference>
<evidence type="ECO:0000256" key="5">
    <source>
        <dbReference type="PROSITE-ProRule" id="PRU01213"/>
    </source>
</evidence>
<dbReference type="SUPFAM" id="SSF52540">
    <property type="entry name" value="P-loop containing nucleoside triphosphate hydrolases"/>
    <property type="match status" value="1"/>
</dbReference>
<evidence type="ECO:0000259" key="6">
    <source>
        <dbReference type="PROSITE" id="PS50893"/>
    </source>
</evidence>
<dbReference type="AlphaFoldDB" id="A0A956RMK7"/>
<dbReference type="SUPFAM" id="SSF50331">
    <property type="entry name" value="MOP-like"/>
    <property type="match status" value="1"/>
</dbReference>
<dbReference type="GO" id="GO:0005524">
    <property type="term" value="F:ATP binding"/>
    <property type="evidence" value="ECO:0007669"/>
    <property type="project" value="UniProtKB-KW"/>
</dbReference>
<dbReference type="GO" id="GO:0016887">
    <property type="term" value="F:ATP hydrolysis activity"/>
    <property type="evidence" value="ECO:0007669"/>
    <property type="project" value="InterPro"/>
</dbReference>
<evidence type="ECO:0000259" key="7">
    <source>
        <dbReference type="PROSITE" id="PS51866"/>
    </source>
</evidence>
<dbReference type="GO" id="GO:0015689">
    <property type="term" value="P:molybdate ion transport"/>
    <property type="evidence" value="ECO:0007669"/>
    <property type="project" value="InterPro"/>
</dbReference>
<organism evidence="8 9">
    <name type="scientific">Eiseniibacteriota bacterium</name>
    <dbReference type="NCBI Taxonomy" id="2212470"/>
    <lineage>
        <taxon>Bacteria</taxon>
        <taxon>Candidatus Eiseniibacteriota</taxon>
    </lineage>
</organism>